<dbReference type="InterPro" id="IPR001452">
    <property type="entry name" value="SH3_domain"/>
</dbReference>
<dbReference type="PROSITE" id="PS50002">
    <property type="entry name" value="SH3"/>
    <property type="match status" value="3"/>
</dbReference>
<evidence type="ECO:0000313" key="16">
    <source>
        <dbReference type="Proteomes" id="UP000314985"/>
    </source>
</evidence>
<feature type="domain" description="SoHo" evidence="14">
    <location>
        <begin position="357"/>
        <end position="418"/>
    </location>
</feature>
<feature type="domain" description="SH3" evidence="13">
    <location>
        <begin position="1328"/>
        <end position="1387"/>
    </location>
</feature>
<dbReference type="PRINTS" id="PR00452">
    <property type="entry name" value="SH3DOMAIN"/>
</dbReference>
<evidence type="ECO:0000259" key="13">
    <source>
        <dbReference type="PROSITE" id="PS50002"/>
    </source>
</evidence>
<feature type="domain" description="SH3" evidence="13">
    <location>
        <begin position="1224"/>
        <end position="1285"/>
    </location>
</feature>
<dbReference type="Gene3D" id="2.30.30.40">
    <property type="entry name" value="SH3 Domains"/>
    <property type="match status" value="3"/>
</dbReference>
<dbReference type="Ensembl" id="ENSSSCT00055028856.1">
    <property type="protein sequence ID" value="ENSSSCP00055022987.1"/>
    <property type="gene ID" value="ENSSSCG00055013835.1"/>
</dbReference>
<dbReference type="PRINTS" id="PR00499">
    <property type="entry name" value="P67PHOX"/>
</dbReference>
<evidence type="ECO:0000256" key="2">
    <source>
        <dbReference type="ARBA" id="ARBA00004246"/>
    </source>
</evidence>
<dbReference type="Ensembl" id="ENSSSCT00065096832.1">
    <property type="protein sequence ID" value="ENSSSCP00065042404.1"/>
    <property type="gene ID" value="ENSSSCG00065070389.1"/>
</dbReference>
<dbReference type="InterPro" id="IPR003127">
    <property type="entry name" value="SoHo_dom"/>
</dbReference>
<dbReference type="GO" id="GO:0005737">
    <property type="term" value="C:cytoplasm"/>
    <property type="evidence" value="ECO:0007669"/>
    <property type="project" value="UniProtKB-SubCell"/>
</dbReference>
<accession>A0A4X1VY24</accession>
<keyword evidence="5" id="KW-1003">Cell membrane</keyword>
<dbReference type="Proteomes" id="UP000694570">
    <property type="component" value="Unplaced"/>
</dbReference>
<dbReference type="Pfam" id="PF14604">
    <property type="entry name" value="SH3_9"/>
    <property type="match status" value="1"/>
</dbReference>
<feature type="compositionally biased region" description="Basic and acidic residues" evidence="12">
    <location>
        <begin position="443"/>
        <end position="453"/>
    </location>
</feature>
<feature type="compositionally biased region" description="Polar residues" evidence="12">
    <location>
        <begin position="20"/>
        <end position="42"/>
    </location>
</feature>
<dbReference type="Proteomes" id="UP000314985">
    <property type="component" value="Chromosome 15"/>
</dbReference>
<dbReference type="CDD" id="cd11920">
    <property type="entry name" value="SH3_Sorbs2_1"/>
    <property type="match status" value="1"/>
</dbReference>
<keyword evidence="10" id="KW-0472">Membrane</keyword>
<dbReference type="Ensembl" id="ENSSSCT00030103604.1">
    <property type="protein sequence ID" value="ENSSSCP00030047890.1"/>
    <property type="gene ID" value="ENSSSCG00030072897.1"/>
</dbReference>
<comment type="subcellular location">
    <subcellularLocation>
        <location evidence="2">Cell junction</location>
        <location evidence="2">Focal adhesion</location>
    </subcellularLocation>
    <subcellularLocation>
        <location evidence="1">Cell membrane</location>
    </subcellularLocation>
    <subcellularLocation>
        <location evidence="3">Cytoplasm</location>
    </subcellularLocation>
</comment>
<evidence type="ECO:0000256" key="12">
    <source>
        <dbReference type="SAM" id="MobiDB-lite"/>
    </source>
</evidence>
<dbReference type="PROSITE" id="PS00028">
    <property type="entry name" value="ZINC_FINGER_C2H2_1"/>
    <property type="match status" value="1"/>
</dbReference>
<feature type="compositionally biased region" description="Basic and acidic residues" evidence="12">
    <location>
        <begin position="472"/>
        <end position="508"/>
    </location>
</feature>
<keyword evidence="9" id="KW-0965">Cell junction</keyword>
<evidence type="ECO:0000256" key="7">
    <source>
        <dbReference type="ARBA" id="ARBA00022553"/>
    </source>
</evidence>
<dbReference type="Ensembl" id="ENSSSCT00035025657.1">
    <property type="protein sequence ID" value="ENSSSCP00035009720.1"/>
    <property type="gene ID" value="ENSSSCG00035019527.1"/>
</dbReference>
<feature type="compositionally biased region" description="Polar residues" evidence="12">
    <location>
        <begin position="426"/>
        <end position="438"/>
    </location>
</feature>
<evidence type="ECO:0000256" key="6">
    <source>
        <dbReference type="ARBA" id="ARBA00022490"/>
    </source>
</evidence>
<dbReference type="FunFam" id="2.30.30.40:FF:000001">
    <property type="entry name" value="Sorbin and SH3 domain-containing protein 1 isoform 2"/>
    <property type="match status" value="1"/>
</dbReference>
<dbReference type="InterPro" id="IPR013087">
    <property type="entry name" value="Znf_C2H2_type"/>
</dbReference>
<feature type="compositionally biased region" description="Polar residues" evidence="12">
    <location>
        <begin position="577"/>
        <end position="587"/>
    </location>
</feature>
<dbReference type="PROSITE" id="PS50831">
    <property type="entry name" value="SOHO"/>
    <property type="match status" value="1"/>
</dbReference>
<feature type="compositionally biased region" description="Basic and acidic residues" evidence="12">
    <location>
        <begin position="1139"/>
        <end position="1149"/>
    </location>
</feature>
<dbReference type="Proteomes" id="UP000694724">
    <property type="component" value="Unplaced"/>
</dbReference>
<feature type="compositionally biased region" description="Polar residues" evidence="12">
    <location>
        <begin position="1126"/>
        <end position="1138"/>
    </location>
</feature>
<gene>
    <name evidence="15" type="primary">SORBS2</name>
</gene>
<evidence type="ECO:0000256" key="8">
    <source>
        <dbReference type="ARBA" id="ARBA00022737"/>
    </source>
</evidence>
<dbReference type="GO" id="GO:0005886">
    <property type="term" value="C:plasma membrane"/>
    <property type="evidence" value="ECO:0007669"/>
    <property type="project" value="UniProtKB-SubCell"/>
</dbReference>
<dbReference type="Ensembl" id="ENSSSCT00070054483.1">
    <property type="protein sequence ID" value="ENSSSCP00070046212.1"/>
    <property type="gene ID" value="ENSSSCG00070027173.1"/>
</dbReference>
<dbReference type="CDD" id="cd11917">
    <property type="entry name" value="SH3_Sorbs2_3"/>
    <property type="match status" value="1"/>
</dbReference>
<name>A0A4X1VY24_PIG</name>
<reference evidence="15 16" key="1">
    <citation type="submission" date="2017-08" db="EMBL/GenBank/DDBJ databases">
        <title>USMARCv1.0.</title>
        <authorList>
            <person name="Hannum G.I."/>
            <person name="Koren S."/>
            <person name="Schroeder S.G."/>
            <person name="Chin S.C."/>
            <person name="Nonneman D.J."/>
            <person name="Becker S.A."/>
            <person name="Rosen B.D."/>
            <person name="Bickhart D.M."/>
            <person name="Putnam N.H."/>
            <person name="Green R.E."/>
            <person name="Tuggle C.K."/>
            <person name="Liu H."/>
            <person name="Rohrer G.A."/>
            <person name="Warr A."/>
            <person name="Hall R."/>
            <person name="Kim K."/>
            <person name="Hume D.A."/>
            <person name="Talbot R."/>
            <person name="Chow W."/>
            <person name="Howe K."/>
            <person name="Schwartz A.S."/>
            <person name="Watson M."/>
            <person name="Archibald A.L."/>
            <person name="Phillippy A.M."/>
            <person name="Smith T.P.L."/>
        </authorList>
    </citation>
    <scope>NUCLEOTIDE SEQUENCE [LARGE SCALE GENOMIC DNA]</scope>
</reference>
<evidence type="ECO:0000256" key="4">
    <source>
        <dbReference type="ARBA" id="ARBA00022443"/>
    </source>
</evidence>
<dbReference type="SUPFAM" id="SSF50044">
    <property type="entry name" value="SH3-domain"/>
    <property type="match status" value="3"/>
</dbReference>
<dbReference type="SMART" id="SM00459">
    <property type="entry name" value="Sorb"/>
    <property type="match status" value="1"/>
</dbReference>
<protein>
    <submittedName>
        <fullName evidence="15">Sorbin and SH3 domain containing 2</fullName>
    </submittedName>
</protein>
<keyword evidence="7" id="KW-0597">Phosphoprotein</keyword>
<feature type="region of interest" description="Disordered" evidence="12">
    <location>
        <begin position="1117"/>
        <end position="1149"/>
    </location>
</feature>
<evidence type="ECO:0000256" key="11">
    <source>
        <dbReference type="PROSITE-ProRule" id="PRU00192"/>
    </source>
</evidence>
<dbReference type="SMART" id="SM00326">
    <property type="entry name" value="SH3"/>
    <property type="match status" value="3"/>
</dbReference>
<evidence type="ECO:0000313" key="15">
    <source>
        <dbReference type="Ensembl" id="ENSSSCP00070046212.1"/>
    </source>
</evidence>
<dbReference type="Proteomes" id="UP000694720">
    <property type="component" value="Unplaced"/>
</dbReference>
<evidence type="ECO:0000256" key="9">
    <source>
        <dbReference type="ARBA" id="ARBA00022949"/>
    </source>
</evidence>
<sequence>MNTDSGGCARKRAAMSVTLTSVKRVQSSPNLLATGRDSQSPDSAKGFRSVRPNLQEKKSPTQAPPLPPRKESFCSSLVTNHTKGDILDQLVTNTQIPSCTELFTNKTPLQGTMYSNDDSNQTILYSEESNTTVSYTQKITNPLPSASGTNAPAKADISTPFLQEDYMQDSQTRRISTLKLIHSQDPGSSIPFNPPQFSKSVEVPSFLKRSCSPPPNPAPEIHTASLSIQITPLSGHGPESHKQPPELSPETAKIPVPPERQKSAGAAASQPSDCQVSQITVNGNSGGTVSPMSYYQRPFSPSAYSLPGSFNSSIIMQHGRSLDSTDTYPQHAQSLDGTMGSSIPLYRSSEEEKRVTVIKAPHYPGIGPVDESGIPTAIRTTVDRPKDWYKTMFKQIHMVHKPDDDTDMYNTPYTYNAGLYNSPYSAQSHPAAKTQTYRPLSKSHSDNGTDAFKDASSPVPPPHVPPPVPPLRPRDRSSTEKHDWDPPDRKVDTRKFRSEPRSIFEYEPGKSSILQHERPASLYQSSIDRSLERPASSASMASDFRKRRKSEPAVGQPRGLGDPSASRTSPGRADLPGSSTTLTKSFISSSPSSPSRAKGGDDSKMCPSLCSYSGLNGNPSHELDYCNTYRQHLDVPHDSQRAIAFKNGWQMARQNAEVWSSTEETVSPKIKSRSCDDLLNDDCDSFPDPKTKSESMGSLLCEEDSKESCPIPWASPYIQEGRSRLRYRSAHNAPGFLKMYKKMHRINRKDLMNSEVICSVKSRIMQYEKEQQHKGLLHGWSQSSTEEVPRDMVPTRISEFEKLIQKSKSMPNLGDEMLSPVTLEPQQNGLCPKRRFSIESLLEEENQSRHPSQVQRSYTSKTLVPIHIEVTSDEQPRTHMEFSDSDQDGVVSDHSDYIHVEGSSFCSESDFDHFSFTSSESFYGSSHHHHHHHHHHHRHLISTCKGRCPASYTRFTTMLKHERAKHENTEEPRRQEMDPGLSKLAFLVSPVPFRRKKNSTPKKQTEKAKCKASVFEALDSALKDICDQIKAEKRRGSLPDNSILHRLISELLPDIPERNSSLKALKRSPMHQPFHPLPQDGAIHCPLYQNDCGRLPHSASFPDDTNNNYHQDHDSALSLQDHESPRSYSSTLTDLGRSTSRERRVTPEKEKLPAKAVYDFKAQTSKELSFKKGDTVYILRKIDQNWYEGEHHGRVGIFPISYVEKLTPPEKAQPARPPPPAQLGEIGEAVAKYNFSADTNVELSLRKGDRVILLKRVDQNWYEGKIPGTNRQGIFPVSYVEVVKKNTTKGAEEYPDPPIPHSYSSDRIHSLSSNKPQRPVFTHENIQGGGEPFQALYNYTPRNEDELELRESDVIDVMEKCDDGWFVGTSRRTKFFGTFPGNYVKRL</sequence>
<feature type="compositionally biased region" description="Pro residues" evidence="12">
    <location>
        <begin position="458"/>
        <end position="471"/>
    </location>
</feature>
<dbReference type="GO" id="GO:0005925">
    <property type="term" value="C:focal adhesion"/>
    <property type="evidence" value="ECO:0007669"/>
    <property type="project" value="UniProtKB-SubCell"/>
</dbReference>
<dbReference type="Proteomes" id="UP000694725">
    <property type="component" value="Unplaced"/>
</dbReference>
<dbReference type="Ensembl" id="ENSSSCT00025059564.1">
    <property type="protein sequence ID" value="ENSSSCP00025025269.1"/>
    <property type="gene ID" value="ENSSSCG00025040139.1"/>
</dbReference>
<keyword evidence="8" id="KW-0677">Repeat</keyword>
<keyword evidence="6" id="KW-0963">Cytoplasm</keyword>
<dbReference type="CDD" id="cd11923">
    <property type="entry name" value="SH3_Sorbs2_2"/>
    <property type="match status" value="1"/>
</dbReference>
<dbReference type="InterPro" id="IPR036028">
    <property type="entry name" value="SH3-like_dom_sf"/>
</dbReference>
<proteinExistence type="predicted"/>
<dbReference type="Pfam" id="PF00018">
    <property type="entry name" value="SH3_1"/>
    <property type="match status" value="2"/>
</dbReference>
<feature type="domain" description="SH3" evidence="13">
    <location>
        <begin position="1149"/>
        <end position="1208"/>
    </location>
</feature>
<dbReference type="FunFam" id="2.30.30.40:FF:000003">
    <property type="entry name" value="Sorbin and SH3 domain-containing protein 1 isoform 2"/>
    <property type="match status" value="1"/>
</dbReference>
<feature type="region of interest" description="Disordered" evidence="12">
    <location>
        <begin position="231"/>
        <end position="287"/>
    </location>
</feature>
<evidence type="ECO:0000256" key="3">
    <source>
        <dbReference type="ARBA" id="ARBA00004496"/>
    </source>
</evidence>
<feature type="compositionally biased region" description="Polar residues" evidence="12">
    <location>
        <begin position="269"/>
        <end position="287"/>
    </location>
</feature>
<evidence type="ECO:0000256" key="10">
    <source>
        <dbReference type="ARBA" id="ARBA00023136"/>
    </source>
</evidence>
<evidence type="ECO:0000256" key="5">
    <source>
        <dbReference type="ARBA" id="ARBA00022475"/>
    </source>
</evidence>
<dbReference type="FunFam" id="2.30.30.40:FF:000004">
    <property type="entry name" value="Sorbin and SH3 domain-containing protein 1 isoform 2"/>
    <property type="match status" value="1"/>
</dbReference>
<dbReference type="InterPro" id="IPR050384">
    <property type="entry name" value="Endophilin_SH3RF"/>
</dbReference>
<dbReference type="PANTHER" id="PTHR14167">
    <property type="entry name" value="SH3 DOMAIN-CONTAINING"/>
    <property type="match status" value="1"/>
</dbReference>
<dbReference type="Proteomes" id="UP000694727">
    <property type="component" value="Unplaced"/>
</dbReference>
<evidence type="ECO:0000256" key="1">
    <source>
        <dbReference type="ARBA" id="ARBA00004236"/>
    </source>
</evidence>
<dbReference type="Pfam" id="PF02208">
    <property type="entry name" value="Sorb"/>
    <property type="match status" value="1"/>
</dbReference>
<feature type="region of interest" description="Disordered" evidence="12">
    <location>
        <begin position="20"/>
        <end position="72"/>
    </location>
</feature>
<keyword evidence="4 11" id="KW-0728">SH3 domain</keyword>
<dbReference type="PANTHER" id="PTHR14167:SF56">
    <property type="entry name" value="SORBIN AND SH3 DOMAIN-CONTAINING PROTEIN 2"/>
    <property type="match status" value="1"/>
</dbReference>
<evidence type="ECO:0000259" key="14">
    <source>
        <dbReference type="PROSITE" id="PS50831"/>
    </source>
</evidence>
<organism evidence="15 16">
    <name type="scientific">Sus scrofa</name>
    <name type="common">Pig</name>
    <dbReference type="NCBI Taxonomy" id="9823"/>
    <lineage>
        <taxon>Eukaryota</taxon>
        <taxon>Metazoa</taxon>
        <taxon>Chordata</taxon>
        <taxon>Craniata</taxon>
        <taxon>Vertebrata</taxon>
        <taxon>Euteleostomi</taxon>
        <taxon>Mammalia</taxon>
        <taxon>Eutheria</taxon>
        <taxon>Laurasiatheria</taxon>
        <taxon>Artiodactyla</taxon>
        <taxon>Suina</taxon>
        <taxon>Suidae</taxon>
        <taxon>Sus</taxon>
    </lineage>
</organism>
<feature type="region of interest" description="Disordered" evidence="12">
    <location>
        <begin position="426"/>
        <end position="603"/>
    </location>
</feature>
<reference evidence="15" key="2">
    <citation type="submission" date="2025-05" db="UniProtKB">
        <authorList>
            <consortium name="Ensembl"/>
        </authorList>
    </citation>
    <scope>IDENTIFICATION</scope>
</reference>